<evidence type="ECO:0000313" key="1">
    <source>
        <dbReference type="EMBL" id="CCD49003.1"/>
    </source>
</evidence>
<name>G2Y8S7_BOTF4</name>
<dbReference type="InParanoid" id="G2Y8S7"/>
<protein>
    <submittedName>
        <fullName evidence="1">Uncharacterized protein</fullName>
    </submittedName>
</protein>
<reference evidence="2" key="1">
    <citation type="journal article" date="2011" name="PLoS Genet.">
        <title>Genomic analysis of the necrotrophic fungal pathogens Sclerotinia sclerotiorum and Botrytis cinerea.</title>
        <authorList>
            <person name="Amselem J."/>
            <person name="Cuomo C.A."/>
            <person name="van Kan J.A."/>
            <person name="Viaud M."/>
            <person name="Benito E.P."/>
            <person name="Couloux A."/>
            <person name="Coutinho P.M."/>
            <person name="de Vries R.P."/>
            <person name="Dyer P.S."/>
            <person name="Fillinger S."/>
            <person name="Fournier E."/>
            <person name="Gout L."/>
            <person name="Hahn M."/>
            <person name="Kohn L."/>
            <person name="Lapalu N."/>
            <person name="Plummer K.M."/>
            <person name="Pradier J.M."/>
            <person name="Quevillon E."/>
            <person name="Sharon A."/>
            <person name="Simon A."/>
            <person name="ten Have A."/>
            <person name="Tudzynski B."/>
            <person name="Tudzynski P."/>
            <person name="Wincker P."/>
            <person name="Andrew M."/>
            <person name="Anthouard V."/>
            <person name="Beever R.E."/>
            <person name="Beffa R."/>
            <person name="Benoit I."/>
            <person name="Bouzid O."/>
            <person name="Brault B."/>
            <person name="Chen Z."/>
            <person name="Choquer M."/>
            <person name="Collemare J."/>
            <person name="Cotton P."/>
            <person name="Danchin E.G."/>
            <person name="Da Silva C."/>
            <person name="Gautier A."/>
            <person name="Giraud C."/>
            <person name="Giraud T."/>
            <person name="Gonzalez C."/>
            <person name="Grossetete S."/>
            <person name="Guldener U."/>
            <person name="Henrissat B."/>
            <person name="Howlett B.J."/>
            <person name="Kodira C."/>
            <person name="Kretschmer M."/>
            <person name="Lappartient A."/>
            <person name="Leroch M."/>
            <person name="Levis C."/>
            <person name="Mauceli E."/>
            <person name="Neuveglise C."/>
            <person name="Oeser B."/>
            <person name="Pearson M."/>
            <person name="Poulain J."/>
            <person name="Poussereau N."/>
            <person name="Quesneville H."/>
            <person name="Rascle C."/>
            <person name="Schumacher J."/>
            <person name="Segurens B."/>
            <person name="Sexton A."/>
            <person name="Silva E."/>
            <person name="Sirven C."/>
            <person name="Soanes D.M."/>
            <person name="Talbot N.J."/>
            <person name="Templeton M."/>
            <person name="Yandava C."/>
            <person name="Yarden O."/>
            <person name="Zeng Q."/>
            <person name="Rollins J.A."/>
            <person name="Lebrun M.H."/>
            <person name="Dickman M."/>
        </authorList>
    </citation>
    <scope>NUCLEOTIDE SEQUENCE [LARGE SCALE GENOMIC DNA]</scope>
    <source>
        <strain evidence="2">T4</strain>
    </source>
</reference>
<accession>G2Y8S7</accession>
<proteinExistence type="predicted"/>
<dbReference type="Proteomes" id="UP000008177">
    <property type="component" value="Unplaced contigs"/>
</dbReference>
<organism evidence="1 2">
    <name type="scientific">Botryotinia fuckeliana (strain T4)</name>
    <name type="common">Noble rot fungus</name>
    <name type="synonym">Botrytis cinerea</name>
    <dbReference type="NCBI Taxonomy" id="999810"/>
    <lineage>
        <taxon>Eukaryota</taxon>
        <taxon>Fungi</taxon>
        <taxon>Dikarya</taxon>
        <taxon>Ascomycota</taxon>
        <taxon>Pezizomycotina</taxon>
        <taxon>Leotiomycetes</taxon>
        <taxon>Helotiales</taxon>
        <taxon>Sclerotiniaceae</taxon>
        <taxon>Botrytis</taxon>
    </lineage>
</organism>
<dbReference type="EMBL" id="FQ790300">
    <property type="protein sequence ID" value="CCD49003.1"/>
    <property type="molecule type" value="Genomic_DNA"/>
</dbReference>
<dbReference type="HOGENOM" id="CLU_3319956_0_0_1"/>
<gene>
    <name evidence="1" type="ORF">BofuT4_uP028790.1</name>
</gene>
<dbReference type="AlphaFoldDB" id="G2Y8S7"/>
<evidence type="ECO:0000313" key="2">
    <source>
        <dbReference type="Proteomes" id="UP000008177"/>
    </source>
</evidence>
<sequence length="39" mass="4314">MILCLRNTLLQASQKAFPARPKIAMRVFLHPPPATPATL</sequence>